<accession>A0ABT0PC75</accession>
<comment type="caution">
    <text evidence="2">The sequence shown here is derived from an EMBL/GenBank/DDBJ whole genome shotgun (WGS) entry which is preliminary data.</text>
</comment>
<dbReference type="RefSeq" id="WP_249697485.1">
    <property type="nucleotide sequence ID" value="NZ_JAMFLX010000002.1"/>
</dbReference>
<evidence type="ECO:0000313" key="2">
    <source>
        <dbReference type="EMBL" id="MCL6268646.1"/>
    </source>
</evidence>
<dbReference type="EMBL" id="JAMFLX010000002">
    <property type="protein sequence ID" value="MCL6268646.1"/>
    <property type="molecule type" value="Genomic_DNA"/>
</dbReference>
<gene>
    <name evidence="2" type="ORF">M3P05_01590</name>
</gene>
<organism evidence="2 3">
    <name type="scientific">Parendozoicomonas callyspongiae</name>
    <dbReference type="NCBI Taxonomy" id="2942213"/>
    <lineage>
        <taxon>Bacteria</taxon>
        <taxon>Pseudomonadati</taxon>
        <taxon>Pseudomonadota</taxon>
        <taxon>Gammaproteobacteria</taxon>
        <taxon>Oceanospirillales</taxon>
        <taxon>Endozoicomonadaceae</taxon>
        <taxon>Parendozoicomonas</taxon>
    </lineage>
</organism>
<keyword evidence="3" id="KW-1185">Reference proteome</keyword>
<evidence type="ECO:0000256" key="1">
    <source>
        <dbReference type="SAM" id="MobiDB-lite"/>
    </source>
</evidence>
<name>A0ABT0PC75_9GAMM</name>
<evidence type="ECO:0000313" key="3">
    <source>
        <dbReference type="Proteomes" id="UP001203338"/>
    </source>
</evidence>
<proteinExistence type="predicted"/>
<feature type="region of interest" description="Disordered" evidence="1">
    <location>
        <begin position="365"/>
        <end position="385"/>
    </location>
</feature>
<protein>
    <submittedName>
        <fullName evidence="2">Uncharacterized protein</fullName>
    </submittedName>
</protein>
<sequence>MVYRSHLFFLLVITVFFFNLNVYAITGRMKQPEYQSTTLTHTPGSARLYKPFSSIITTSLYGRSVKLHFIPTYLPLDLTKSESSDAEVTEDTFGVTLRGFMVIYDFGGYQKFILNMHQNNDQSPNDDFTESDEFYAMTDPFFDFVNKKRPAESDIISIDRDDVSTFSPFSDYILALLEKLLDYEVRHPHEPTDPRTWAPPLKNRTGQTAIIHANGTRYINLAYFFPPEGEGGCGHDYCLRPQTTTVEFSGIKGKEKIEIELAHSKSMYTDGCKVKLSRTASNQEKSYSISITKAASFTHTGNDFIDFLLKSAKDFIVPAGQPEDTPTAFTELKGHVHSLSNNSVVCLEQPSGSAPVVVVLPGRNPSDSEGTTIKILPPGSFSTRK</sequence>
<reference evidence="2 3" key="1">
    <citation type="submission" date="2022-05" db="EMBL/GenBank/DDBJ databases">
        <authorList>
            <person name="Park J.-S."/>
        </authorList>
    </citation>
    <scope>NUCLEOTIDE SEQUENCE [LARGE SCALE GENOMIC DNA]</scope>
    <source>
        <strain evidence="2 3">2012CJ34-2</strain>
    </source>
</reference>
<dbReference type="Proteomes" id="UP001203338">
    <property type="component" value="Unassembled WGS sequence"/>
</dbReference>